<dbReference type="FunFam" id="2.40.50.100:FF:000003">
    <property type="entry name" value="Acetyl-CoA carboxylase biotin carboxyl carrier protein"/>
    <property type="match status" value="1"/>
</dbReference>
<evidence type="ECO:0000256" key="1">
    <source>
        <dbReference type="ARBA" id="ARBA00005194"/>
    </source>
</evidence>
<evidence type="ECO:0000256" key="8">
    <source>
        <dbReference type="RuleBase" id="RU364072"/>
    </source>
</evidence>
<dbReference type="InterPro" id="IPR050709">
    <property type="entry name" value="Biotin_Carboxyl_Carrier/Decarb"/>
</dbReference>
<dbReference type="PRINTS" id="PR01071">
    <property type="entry name" value="ACOABIOTINCC"/>
</dbReference>
<dbReference type="PROSITE" id="PS00188">
    <property type="entry name" value="BIOTIN"/>
    <property type="match status" value="1"/>
</dbReference>
<dbReference type="InterPro" id="IPR001249">
    <property type="entry name" value="AcCoA_biotinCC"/>
</dbReference>
<dbReference type="CDD" id="cd06850">
    <property type="entry name" value="biotinyl_domain"/>
    <property type="match status" value="1"/>
</dbReference>
<evidence type="ECO:0000313" key="11">
    <source>
        <dbReference type="Proteomes" id="UP000070617"/>
    </source>
</evidence>
<dbReference type="UniPathway" id="UPA00094"/>
<keyword evidence="11" id="KW-1185">Reference proteome</keyword>
<keyword evidence="4 8" id="KW-0276">Fatty acid metabolism</keyword>
<evidence type="ECO:0000256" key="5">
    <source>
        <dbReference type="ARBA" id="ARBA00023098"/>
    </source>
</evidence>
<evidence type="ECO:0000256" key="2">
    <source>
        <dbReference type="ARBA" id="ARBA00017562"/>
    </source>
</evidence>
<evidence type="ECO:0000256" key="7">
    <source>
        <dbReference type="ARBA" id="ARBA00023267"/>
    </source>
</evidence>
<keyword evidence="3 8" id="KW-0444">Lipid biosynthesis</keyword>
<gene>
    <name evidence="10" type="ORF">HMPREF3206_00886</name>
</gene>
<dbReference type="SUPFAM" id="SSF51230">
    <property type="entry name" value="Single hybrid motif"/>
    <property type="match status" value="1"/>
</dbReference>
<name>A0A133NEZ2_9FUSO</name>
<dbReference type="PANTHER" id="PTHR45266">
    <property type="entry name" value="OXALOACETATE DECARBOXYLASE ALPHA CHAIN"/>
    <property type="match status" value="1"/>
</dbReference>
<dbReference type="GO" id="GO:0003989">
    <property type="term" value="F:acetyl-CoA carboxylase activity"/>
    <property type="evidence" value="ECO:0007669"/>
    <property type="project" value="InterPro"/>
</dbReference>
<dbReference type="Pfam" id="PF00364">
    <property type="entry name" value="Biotin_lipoyl"/>
    <property type="match status" value="1"/>
</dbReference>
<dbReference type="STRING" id="134605.HMPREF3206_00886"/>
<dbReference type="PANTHER" id="PTHR45266:SF3">
    <property type="entry name" value="OXALOACETATE DECARBOXYLASE ALPHA CHAIN"/>
    <property type="match status" value="1"/>
</dbReference>
<dbReference type="PATRIC" id="fig|134605.3.peg.883"/>
<dbReference type="RefSeq" id="WP_060793620.1">
    <property type="nucleotide sequence ID" value="NZ_KQ956532.1"/>
</dbReference>
<feature type="domain" description="Lipoyl-binding" evidence="9">
    <location>
        <begin position="71"/>
        <end position="147"/>
    </location>
</feature>
<comment type="caution">
    <text evidence="10">The sequence shown here is derived from an EMBL/GenBank/DDBJ whole genome shotgun (WGS) entry which is preliminary data.</text>
</comment>
<keyword evidence="5 8" id="KW-0443">Lipid metabolism</keyword>
<dbReference type="InterPro" id="IPR011053">
    <property type="entry name" value="Single_hybrid_motif"/>
</dbReference>
<evidence type="ECO:0000256" key="3">
    <source>
        <dbReference type="ARBA" id="ARBA00022516"/>
    </source>
</evidence>
<dbReference type="AlphaFoldDB" id="A0A133NEZ2"/>
<evidence type="ECO:0000313" key="10">
    <source>
        <dbReference type="EMBL" id="KXA14866.1"/>
    </source>
</evidence>
<dbReference type="EMBL" id="LRPX01000037">
    <property type="protein sequence ID" value="KXA14866.1"/>
    <property type="molecule type" value="Genomic_DNA"/>
</dbReference>
<dbReference type="PROSITE" id="PS50968">
    <property type="entry name" value="BIOTINYL_LIPOYL"/>
    <property type="match status" value="1"/>
</dbReference>
<dbReference type="Gene3D" id="2.40.50.100">
    <property type="match status" value="1"/>
</dbReference>
<comment type="function">
    <text evidence="8">This protein is a component of the acetyl coenzyme A carboxylase complex; first, biotin carboxylase catalyzes the carboxylation of the carrier protein and then the transcarboxylase transfers the carboxyl group to form malonyl-CoA.</text>
</comment>
<proteinExistence type="predicted"/>
<accession>A0A133NEZ2</accession>
<evidence type="ECO:0000259" key="9">
    <source>
        <dbReference type="PROSITE" id="PS50968"/>
    </source>
</evidence>
<dbReference type="InterPro" id="IPR000089">
    <property type="entry name" value="Biotin_lipoyl"/>
</dbReference>
<dbReference type="Proteomes" id="UP000070617">
    <property type="component" value="Unassembled WGS sequence"/>
</dbReference>
<comment type="pathway">
    <text evidence="1 8">Lipid metabolism; fatty acid biosynthesis.</text>
</comment>
<evidence type="ECO:0000256" key="4">
    <source>
        <dbReference type="ARBA" id="ARBA00022832"/>
    </source>
</evidence>
<keyword evidence="6 8" id="KW-0275">Fatty acid biosynthesis</keyword>
<protein>
    <recommendedName>
        <fullName evidence="2 8">Biotin carboxyl carrier protein of acetyl-CoA carboxylase</fullName>
    </recommendedName>
</protein>
<reference evidence="11" key="1">
    <citation type="submission" date="2016-01" db="EMBL/GenBank/DDBJ databases">
        <authorList>
            <person name="Mitreva M."/>
            <person name="Pepin K.H."/>
            <person name="Mihindukulasuriya K.A."/>
            <person name="Fulton R."/>
            <person name="Fronick C."/>
            <person name="O'Laughlin M."/>
            <person name="Miner T."/>
            <person name="Herter B."/>
            <person name="Rosa B.A."/>
            <person name="Cordes M."/>
            <person name="Tomlinson C."/>
            <person name="Wollam A."/>
            <person name="Palsikar V.B."/>
            <person name="Mardis E.R."/>
            <person name="Wilson R.K."/>
        </authorList>
    </citation>
    <scope>NUCLEOTIDE SEQUENCE [LARGE SCALE GENOMIC DNA]</scope>
    <source>
        <strain evidence="11">CMW8396</strain>
    </source>
</reference>
<organism evidence="10 11">
    <name type="scientific">Fusobacterium equinum</name>
    <dbReference type="NCBI Taxonomy" id="134605"/>
    <lineage>
        <taxon>Bacteria</taxon>
        <taxon>Fusobacteriati</taxon>
        <taxon>Fusobacteriota</taxon>
        <taxon>Fusobacteriia</taxon>
        <taxon>Fusobacteriales</taxon>
        <taxon>Fusobacteriaceae</taxon>
        <taxon>Fusobacterium</taxon>
    </lineage>
</organism>
<dbReference type="InterPro" id="IPR001882">
    <property type="entry name" value="Biotin_BS"/>
</dbReference>
<sequence>MKLDLKTMEELAENMNTYQLDSIDLEVGGERFCLKKSISKEANVTNVVKTMENAETIEMPVIEEKKEEILGKQVFSPMAGTIYRAPAPDKAPFVEEGMNVKVGDTLCIVEAMKMMNEVKSTESGIITKILAEDGVVVKKGEALFEIK</sequence>
<dbReference type="GO" id="GO:0009317">
    <property type="term" value="C:acetyl-CoA carboxylase complex"/>
    <property type="evidence" value="ECO:0007669"/>
    <property type="project" value="InterPro"/>
</dbReference>
<dbReference type="GO" id="GO:0006633">
    <property type="term" value="P:fatty acid biosynthetic process"/>
    <property type="evidence" value="ECO:0007669"/>
    <property type="project" value="UniProtKB-UniPathway"/>
</dbReference>
<keyword evidence="7 8" id="KW-0092">Biotin</keyword>
<evidence type="ECO:0000256" key="6">
    <source>
        <dbReference type="ARBA" id="ARBA00023160"/>
    </source>
</evidence>